<evidence type="ECO:0000313" key="4">
    <source>
        <dbReference type="EMBL" id="SNU86752.1"/>
    </source>
</evidence>
<reference evidence="4 5" key="1">
    <citation type="submission" date="2017-06" db="EMBL/GenBank/DDBJ databases">
        <authorList>
            <consortium name="Pathogen Informatics"/>
        </authorList>
    </citation>
    <scope>NUCLEOTIDE SEQUENCE [LARGE SCALE GENOMIC DNA]</scope>
    <source>
        <strain evidence="4 5">NCTC13161</strain>
    </source>
</reference>
<dbReference type="PRINTS" id="PR00035">
    <property type="entry name" value="HTHGNTR"/>
</dbReference>
<dbReference type="InterPro" id="IPR036388">
    <property type="entry name" value="WH-like_DNA-bd_sf"/>
</dbReference>
<dbReference type="SUPFAM" id="SSF46785">
    <property type="entry name" value="Winged helix' DNA-binding domain"/>
    <property type="match status" value="1"/>
</dbReference>
<name>A0A239SNC1_9BURK</name>
<dbReference type="GO" id="GO:0003700">
    <property type="term" value="F:DNA-binding transcription factor activity"/>
    <property type="evidence" value="ECO:0007669"/>
    <property type="project" value="InterPro"/>
</dbReference>
<dbReference type="Proteomes" id="UP000215126">
    <property type="component" value="Chromosome 1"/>
</dbReference>
<dbReference type="RefSeq" id="WP_039399906.1">
    <property type="nucleotide sequence ID" value="NZ_AP028930.1"/>
</dbReference>
<evidence type="ECO:0000256" key="2">
    <source>
        <dbReference type="ARBA" id="ARBA00023125"/>
    </source>
</evidence>
<evidence type="ECO:0000313" key="5">
    <source>
        <dbReference type="Proteomes" id="UP000215126"/>
    </source>
</evidence>
<keyword evidence="1" id="KW-0805">Transcription regulation</keyword>
<dbReference type="PANTHER" id="PTHR43537:SF5">
    <property type="entry name" value="UXU OPERON TRANSCRIPTIONAL REGULATOR"/>
    <property type="match status" value="1"/>
</dbReference>
<dbReference type="PANTHER" id="PTHR43537">
    <property type="entry name" value="TRANSCRIPTIONAL REGULATOR, GNTR FAMILY"/>
    <property type="match status" value="1"/>
</dbReference>
<organism evidence="4 5">
    <name type="scientific">Pandoraea sputorum</name>
    <dbReference type="NCBI Taxonomy" id="93222"/>
    <lineage>
        <taxon>Bacteria</taxon>
        <taxon>Pseudomonadati</taxon>
        <taxon>Pseudomonadota</taxon>
        <taxon>Betaproteobacteria</taxon>
        <taxon>Burkholderiales</taxon>
        <taxon>Burkholderiaceae</taxon>
        <taxon>Pandoraea</taxon>
    </lineage>
</organism>
<evidence type="ECO:0000256" key="3">
    <source>
        <dbReference type="ARBA" id="ARBA00023163"/>
    </source>
</evidence>
<dbReference type="STRING" id="93222.NA29_21465"/>
<dbReference type="GO" id="GO:0003677">
    <property type="term" value="F:DNA binding"/>
    <property type="evidence" value="ECO:0007669"/>
    <property type="project" value="UniProtKB-KW"/>
</dbReference>
<dbReference type="InterPro" id="IPR011711">
    <property type="entry name" value="GntR_C"/>
</dbReference>
<dbReference type="PROSITE" id="PS50949">
    <property type="entry name" value="HTH_GNTR"/>
    <property type="match status" value="1"/>
</dbReference>
<dbReference type="InterPro" id="IPR000524">
    <property type="entry name" value="Tscrpt_reg_HTH_GntR"/>
</dbReference>
<dbReference type="Gene3D" id="1.10.10.10">
    <property type="entry name" value="Winged helix-like DNA-binding domain superfamily/Winged helix DNA-binding domain"/>
    <property type="match status" value="1"/>
</dbReference>
<keyword evidence="5" id="KW-1185">Reference proteome</keyword>
<keyword evidence="2" id="KW-0238">DNA-binding</keyword>
<dbReference type="InterPro" id="IPR036390">
    <property type="entry name" value="WH_DNA-bd_sf"/>
</dbReference>
<dbReference type="GeneID" id="88096081"/>
<dbReference type="Gene3D" id="1.20.120.530">
    <property type="entry name" value="GntR ligand-binding domain-like"/>
    <property type="match status" value="1"/>
</dbReference>
<dbReference type="CDD" id="cd07377">
    <property type="entry name" value="WHTH_GntR"/>
    <property type="match status" value="1"/>
</dbReference>
<sequence length="249" mass="26974">MSREKAETPVWKLGRAESTAMRVERQIKEALLDGHFAPGDFLGSENDLATQFGVSRLPIREALGRLQALGVVDIRTGAGGGARIAQGNPALFSEALAIQLKLVGMSAEEIFDAQYTIEVAVAGLAAQAATAEDIETLEVALENAQALVGTQHEFTQASMAFRNAVARASHNHFLEAMMQAIVHVLYRSLTPYTTETVAKGVIKRHRELLNAIRARNDDAARQVVSQNLNVLREKYLAARDAAAKTAAKR</sequence>
<dbReference type="OrthoDB" id="7363114at2"/>
<dbReference type="SMART" id="SM00345">
    <property type="entry name" value="HTH_GNTR"/>
    <property type="match status" value="1"/>
</dbReference>
<gene>
    <name evidence="4" type="primary">lutR_7</name>
    <name evidence="4" type="ORF">SAMEA4530655_03473</name>
</gene>
<dbReference type="EMBL" id="LT906435">
    <property type="protein sequence ID" value="SNU86752.1"/>
    <property type="molecule type" value="Genomic_DNA"/>
</dbReference>
<dbReference type="SMART" id="SM00895">
    <property type="entry name" value="FCD"/>
    <property type="match status" value="1"/>
</dbReference>
<dbReference type="Pfam" id="PF00392">
    <property type="entry name" value="GntR"/>
    <property type="match status" value="1"/>
</dbReference>
<keyword evidence="3" id="KW-0804">Transcription</keyword>
<dbReference type="KEGG" id="pspu:NA29_21465"/>
<evidence type="ECO:0000256" key="1">
    <source>
        <dbReference type="ARBA" id="ARBA00023015"/>
    </source>
</evidence>
<dbReference type="Pfam" id="PF07729">
    <property type="entry name" value="FCD"/>
    <property type="match status" value="1"/>
</dbReference>
<protein>
    <submittedName>
        <fullName evidence="4">L-lactate utilization operon repressor</fullName>
    </submittedName>
</protein>
<accession>A0A239SNC1</accession>
<dbReference type="InterPro" id="IPR008920">
    <property type="entry name" value="TF_FadR/GntR_C"/>
</dbReference>
<dbReference type="AlphaFoldDB" id="A0A239SNC1"/>
<proteinExistence type="predicted"/>
<dbReference type="SUPFAM" id="SSF48008">
    <property type="entry name" value="GntR ligand-binding domain-like"/>
    <property type="match status" value="1"/>
</dbReference>